<dbReference type="EMBL" id="FAXA01000055">
    <property type="protein sequence ID" value="CUV01358.1"/>
    <property type="molecule type" value="Genomic_DNA"/>
</dbReference>
<dbReference type="Gene3D" id="3.50.30.50">
    <property type="entry name" value="Putative cyclase"/>
    <property type="match status" value="1"/>
</dbReference>
<accession>A0A160V6X9</accession>
<organism evidence="1">
    <name type="scientific">hydrothermal vent metagenome</name>
    <dbReference type="NCBI Taxonomy" id="652676"/>
    <lineage>
        <taxon>unclassified sequences</taxon>
        <taxon>metagenomes</taxon>
        <taxon>ecological metagenomes</taxon>
    </lineage>
</organism>
<sequence length="319" mass="35295">MAQVTSRQIPDEAQVLGWMESLSNWGRWSDDDQLGCLNLITPAKRRQAAALVKDGVPVSCARPISTDMHADVTFQVQRFMVDSGEGRIEDTPERQYTRRGAAEFIGMVFHGQSITHIDAMSHYSWQGHLYNGKPASMITSREGAQTHSIEAAHAGIVTRGVLLDLPKLRGVDYLDPNEPVMPIDLLEAEEAQGIKIEEGDILLVRTGNYRMRLDNPPAKALEPMTACQVACTPLFKERGVAMLGTDTSNDFRPSHYSTIGSPLHIMCLVTLGLWLIDNANLEELAEACAQRNRYEFMLTLAPLRLHNVTGSPVSPIALF</sequence>
<reference evidence="1" key="1">
    <citation type="submission" date="2015-10" db="EMBL/GenBank/DDBJ databases">
        <authorList>
            <person name="Gilbert D.G."/>
        </authorList>
    </citation>
    <scope>NUCLEOTIDE SEQUENCE</scope>
</reference>
<dbReference type="GO" id="GO:0004061">
    <property type="term" value="F:arylformamidase activity"/>
    <property type="evidence" value="ECO:0007669"/>
    <property type="project" value="InterPro"/>
</dbReference>
<name>A0A160V6X9_9ZZZZ</name>
<gene>
    <name evidence="1" type="ORF">MGWOODY_Clf2760</name>
</gene>
<dbReference type="SUPFAM" id="SSF102198">
    <property type="entry name" value="Putative cyclase"/>
    <property type="match status" value="1"/>
</dbReference>
<dbReference type="PANTHER" id="PTHR34861:SF10">
    <property type="entry name" value="CYCLASE"/>
    <property type="match status" value="1"/>
</dbReference>
<proteinExistence type="predicted"/>
<dbReference type="InterPro" id="IPR007325">
    <property type="entry name" value="KFase/CYL"/>
</dbReference>
<dbReference type="Pfam" id="PF04199">
    <property type="entry name" value="Cyclase"/>
    <property type="match status" value="1"/>
</dbReference>
<evidence type="ECO:0000313" key="1">
    <source>
        <dbReference type="EMBL" id="CUV01358.1"/>
    </source>
</evidence>
<protein>
    <submittedName>
        <fullName evidence="1">Cyclase</fullName>
    </submittedName>
</protein>
<dbReference type="AlphaFoldDB" id="A0A160V6X9"/>
<dbReference type="InterPro" id="IPR037175">
    <property type="entry name" value="KFase_sf"/>
</dbReference>
<dbReference type="GO" id="GO:0019441">
    <property type="term" value="P:L-tryptophan catabolic process to kynurenine"/>
    <property type="evidence" value="ECO:0007669"/>
    <property type="project" value="InterPro"/>
</dbReference>
<dbReference type="PANTHER" id="PTHR34861">
    <property type="match status" value="1"/>
</dbReference>